<accession>A0A6J4IHS9</accession>
<evidence type="ECO:0000313" key="2">
    <source>
        <dbReference type="EMBL" id="CAA9250822.1"/>
    </source>
</evidence>
<keyword evidence="2" id="KW-0560">Oxidoreductase</keyword>
<feature type="compositionally biased region" description="Basic and acidic residues" evidence="1">
    <location>
        <begin position="15"/>
        <end position="35"/>
    </location>
</feature>
<feature type="region of interest" description="Disordered" evidence="1">
    <location>
        <begin position="1"/>
        <end position="244"/>
    </location>
</feature>
<dbReference type="AlphaFoldDB" id="A0A6J4IHS9"/>
<protein>
    <submittedName>
        <fullName evidence="2">Aldehyde dehydrogenase</fullName>
        <ecNumber evidence="2">1.2.1.3</ecNumber>
    </submittedName>
</protein>
<feature type="compositionally biased region" description="Basic residues" evidence="1">
    <location>
        <begin position="133"/>
        <end position="142"/>
    </location>
</feature>
<feature type="non-terminal residue" evidence="2">
    <location>
        <position position="1"/>
    </location>
</feature>
<reference evidence="2" key="1">
    <citation type="submission" date="2020-02" db="EMBL/GenBank/DDBJ databases">
        <authorList>
            <person name="Meier V. D."/>
        </authorList>
    </citation>
    <scope>NUCLEOTIDE SEQUENCE</scope>
    <source>
        <strain evidence="2">AVDCRST_MAG50</strain>
    </source>
</reference>
<sequence>HGQPSGGPRGPRAGWQERQRDPRGRRPRAGGERRGRQGVPQLGPDLLGPDPDARAPLPAGRGRGGGQAHRRGADAGRSVCRGQPTGPRRLRGAVGLGAGLHRPGGRGGRQARHRRARSPRRPAVGLLREAHRLLRGPHRHDHRPGGDLRAGAVDPSLRHRGRGDRDRQRQHLRPGRRRLGRGRGAGQGRRPPDPHRHDRHQRRWLQPAGAVRWLQAVGQGPRGREVRPRGVPRGQEHAARCRRL</sequence>
<dbReference type="GO" id="GO:0004029">
    <property type="term" value="F:aldehyde dehydrogenase (NAD+) activity"/>
    <property type="evidence" value="ECO:0007669"/>
    <property type="project" value="UniProtKB-EC"/>
</dbReference>
<proteinExistence type="predicted"/>
<feature type="compositionally biased region" description="Basic residues" evidence="1">
    <location>
        <begin position="109"/>
        <end position="120"/>
    </location>
</feature>
<name>A0A6J4IHS9_9ACTN</name>
<feature type="compositionally biased region" description="Basic and acidic residues" evidence="1">
    <location>
        <begin position="222"/>
        <end position="244"/>
    </location>
</feature>
<gene>
    <name evidence="2" type="ORF">AVDCRST_MAG50-2225</name>
</gene>
<feature type="compositionally biased region" description="Low complexity" evidence="1">
    <location>
        <begin position="37"/>
        <end position="60"/>
    </location>
</feature>
<organism evidence="2">
    <name type="scientific">uncultured Acidimicrobiales bacterium</name>
    <dbReference type="NCBI Taxonomy" id="310071"/>
    <lineage>
        <taxon>Bacteria</taxon>
        <taxon>Bacillati</taxon>
        <taxon>Actinomycetota</taxon>
        <taxon>Acidimicrobiia</taxon>
        <taxon>Acidimicrobiales</taxon>
        <taxon>environmental samples</taxon>
    </lineage>
</organism>
<feature type="non-terminal residue" evidence="2">
    <location>
        <position position="244"/>
    </location>
</feature>
<dbReference type="EMBL" id="CADCTF010000109">
    <property type="protein sequence ID" value="CAA9250822.1"/>
    <property type="molecule type" value="Genomic_DNA"/>
</dbReference>
<feature type="compositionally biased region" description="Basic residues" evidence="1">
    <location>
        <begin position="170"/>
        <end position="181"/>
    </location>
</feature>
<evidence type="ECO:0000256" key="1">
    <source>
        <dbReference type="SAM" id="MobiDB-lite"/>
    </source>
</evidence>
<dbReference type="EC" id="1.2.1.3" evidence="2"/>